<feature type="transmembrane region" description="Helical" evidence="1">
    <location>
        <begin position="352"/>
        <end position="370"/>
    </location>
</feature>
<protein>
    <submittedName>
        <fullName evidence="2">O-antigen/teichoic acid export membrane protein</fullName>
    </submittedName>
</protein>
<evidence type="ECO:0000313" key="3">
    <source>
        <dbReference type="Proteomes" id="UP000562464"/>
    </source>
</evidence>
<evidence type="ECO:0000256" key="1">
    <source>
        <dbReference type="SAM" id="Phobius"/>
    </source>
</evidence>
<feature type="transmembrane region" description="Helical" evidence="1">
    <location>
        <begin position="280"/>
        <end position="302"/>
    </location>
</feature>
<keyword evidence="1" id="KW-0812">Transmembrane</keyword>
<feature type="transmembrane region" description="Helical" evidence="1">
    <location>
        <begin position="203"/>
        <end position="225"/>
    </location>
</feature>
<keyword evidence="1" id="KW-1133">Transmembrane helix</keyword>
<accession>A0A841C801</accession>
<evidence type="ECO:0000313" key="2">
    <source>
        <dbReference type="EMBL" id="MBB5887681.1"/>
    </source>
</evidence>
<reference evidence="2 3" key="1">
    <citation type="submission" date="2020-08" db="EMBL/GenBank/DDBJ databases">
        <title>Genomic Encyclopedia of Type Strains, Phase IV (KMG-IV): sequencing the most valuable type-strain genomes for metagenomic binning, comparative biology and taxonomic classification.</title>
        <authorList>
            <person name="Goeker M."/>
        </authorList>
    </citation>
    <scope>NUCLEOTIDE SEQUENCE [LARGE SCALE GENOMIC DNA]</scope>
    <source>
        <strain evidence="2 3">DSM 14925</strain>
    </source>
</reference>
<gene>
    <name evidence="2" type="ORF">HNQ37_000553</name>
</gene>
<dbReference type="Proteomes" id="UP000562464">
    <property type="component" value="Unassembled WGS sequence"/>
</dbReference>
<feature type="transmembrane region" description="Helical" evidence="1">
    <location>
        <begin position="43"/>
        <end position="61"/>
    </location>
</feature>
<name>A0A841C801_9LACT</name>
<feature type="transmembrane region" description="Helical" evidence="1">
    <location>
        <begin position="163"/>
        <end position="182"/>
    </location>
</feature>
<dbReference type="RefSeq" id="WP_183539076.1">
    <property type="nucleotide sequence ID" value="NZ_JACHHV010000006.1"/>
</dbReference>
<dbReference type="AlphaFoldDB" id="A0A841C801"/>
<feature type="transmembrane region" description="Helical" evidence="1">
    <location>
        <begin position="376"/>
        <end position="399"/>
    </location>
</feature>
<proteinExistence type="predicted"/>
<sequence length="408" mass="46471">MKNTVQNKNVTWNLVGVTLNASYSLFLLIFITRINGINAAGDFSYAFYITSVLSAIGMYGGRIFQVTDISKRYSSDHYISSRLLTSLVMFIVTFLFCLISLYSVYTFLLFLVMIAYRAVEAVCEMYFGIMQINDNLAAVGKSMSLKTVLTFVLFILIDLLTKNIVLASLSLVFSFIIIYFFYDRKIASKYTKIVFNFTHHTFVLLKESFSPFIFALLGLIMLNIVRYFIEYRGNSTIQGYFSIINMPAATIALLSQFLFQPLLNNLVKLHQVNKMKFFSIVKLLLIALTLMGILLAIISYFIGAPILGFVYHVDISSYRFELSLIVLSGIFSGAVGVISNILILMRQMRIQILMYTLSIALGILISYLYVRDLSSSLYTSFIIMLGEFIIFLLVFYFIVRKSVKDSKK</sequence>
<feature type="transmembrane region" description="Helical" evidence="1">
    <location>
        <begin position="12"/>
        <end position="31"/>
    </location>
</feature>
<dbReference type="EMBL" id="JACHHV010000006">
    <property type="protein sequence ID" value="MBB5887681.1"/>
    <property type="molecule type" value="Genomic_DNA"/>
</dbReference>
<keyword evidence="1" id="KW-0472">Membrane</keyword>
<comment type="caution">
    <text evidence="2">The sequence shown here is derived from an EMBL/GenBank/DDBJ whole genome shotgun (WGS) entry which is preliminary data.</text>
</comment>
<organism evidence="2 3">
    <name type="scientific">Lactovum miscens</name>
    <dbReference type="NCBI Taxonomy" id="190387"/>
    <lineage>
        <taxon>Bacteria</taxon>
        <taxon>Bacillati</taxon>
        <taxon>Bacillota</taxon>
        <taxon>Bacilli</taxon>
        <taxon>Lactobacillales</taxon>
        <taxon>Streptococcaceae</taxon>
        <taxon>Lactovum</taxon>
    </lineage>
</organism>
<keyword evidence="3" id="KW-1185">Reference proteome</keyword>
<feature type="transmembrane region" description="Helical" evidence="1">
    <location>
        <begin position="237"/>
        <end position="259"/>
    </location>
</feature>
<feature type="transmembrane region" description="Helical" evidence="1">
    <location>
        <begin position="322"/>
        <end position="345"/>
    </location>
</feature>
<feature type="transmembrane region" description="Helical" evidence="1">
    <location>
        <begin position="82"/>
        <end position="102"/>
    </location>
</feature>